<evidence type="ECO:0000256" key="1">
    <source>
        <dbReference type="ARBA" id="ARBA00022801"/>
    </source>
</evidence>
<keyword evidence="1" id="KW-0378">Hydrolase</keyword>
<evidence type="ECO:0000259" key="3">
    <source>
        <dbReference type="Pfam" id="PF03959"/>
    </source>
</evidence>
<organism evidence="4 5">
    <name type="scientific">Athelia psychrophila</name>
    <dbReference type="NCBI Taxonomy" id="1759441"/>
    <lineage>
        <taxon>Eukaryota</taxon>
        <taxon>Fungi</taxon>
        <taxon>Dikarya</taxon>
        <taxon>Basidiomycota</taxon>
        <taxon>Agaricomycotina</taxon>
        <taxon>Agaricomycetes</taxon>
        <taxon>Agaricomycetidae</taxon>
        <taxon>Atheliales</taxon>
        <taxon>Atheliaceae</taxon>
        <taxon>Athelia</taxon>
    </lineage>
</organism>
<dbReference type="InterPro" id="IPR050593">
    <property type="entry name" value="LovG"/>
</dbReference>
<gene>
    <name evidence="4" type="ORF">FIBSPDRAFT_797488</name>
</gene>
<accession>A0A166CJU6</accession>
<proteinExistence type="predicted"/>
<reference evidence="4 5" key="1">
    <citation type="journal article" date="2016" name="Mol. Biol. Evol.">
        <title>Comparative Genomics of Early-Diverging Mushroom-Forming Fungi Provides Insights into the Origins of Lignocellulose Decay Capabilities.</title>
        <authorList>
            <person name="Nagy L.G."/>
            <person name="Riley R."/>
            <person name="Tritt A."/>
            <person name="Adam C."/>
            <person name="Daum C."/>
            <person name="Floudas D."/>
            <person name="Sun H."/>
            <person name="Yadav J.S."/>
            <person name="Pangilinan J."/>
            <person name="Larsson K.H."/>
            <person name="Matsuura K."/>
            <person name="Barry K."/>
            <person name="Labutti K."/>
            <person name="Kuo R."/>
            <person name="Ohm R.A."/>
            <person name="Bhattacharya S.S."/>
            <person name="Shirouzu T."/>
            <person name="Yoshinaga Y."/>
            <person name="Martin F.M."/>
            <person name="Grigoriev I.V."/>
            <person name="Hibbett D.S."/>
        </authorList>
    </citation>
    <scope>NUCLEOTIDE SEQUENCE [LARGE SCALE GENOMIC DNA]</scope>
    <source>
        <strain evidence="4 5">CBS 109695</strain>
    </source>
</reference>
<dbReference type="SUPFAM" id="SSF53474">
    <property type="entry name" value="alpha/beta-Hydrolases"/>
    <property type="match status" value="1"/>
</dbReference>
<name>A0A166CJU6_9AGAM</name>
<evidence type="ECO:0000313" key="5">
    <source>
        <dbReference type="Proteomes" id="UP000076532"/>
    </source>
</evidence>
<dbReference type="InterPro" id="IPR029058">
    <property type="entry name" value="AB_hydrolase_fold"/>
</dbReference>
<sequence length="266" mass="28610">MATTPRKILMLHGYSQNANIFSKRLGAIRKSCGKDLDLVFVDGPHILEPVDIVGFSSQELGAAEASTVDPALTPRAWWKSNEAKTLSFGLQKSLAVLRDVLKADRYEGVFGFSQGAAMAALLAALLEKPHAYPDFLVDGQPPHPPFKFCVAVSGFRCADPIGDAVFLPSYSTPTLHVMGRTDIIVIDERSKKLIEVSANKRVEEHDGGHFVPSKSNWRNFLRDYLHDPLGNVPSPGASSASAPASGTATPTGLSSSTPIDGTKLRL</sequence>
<dbReference type="GO" id="GO:0016787">
    <property type="term" value="F:hydrolase activity"/>
    <property type="evidence" value="ECO:0007669"/>
    <property type="project" value="UniProtKB-KW"/>
</dbReference>
<feature type="domain" description="Serine hydrolase" evidence="3">
    <location>
        <begin position="4"/>
        <end position="219"/>
    </location>
</feature>
<dbReference type="OrthoDB" id="2094269at2759"/>
<dbReference type="Gene3D" id="3.40.50.1820">
    <property type="entry name" value="alpha/beta hydrolase"/>
    <property type="match status" value="1"/>
</dbReference>
<dbReference type="PANTHER" id="PTHR48070:SF6">
    <property type="entry name" value="ESTERASE OVCA2"/>
    <property type="match status" value="1"/>
</dbReference>
<dbReference type="Proteomes" id="UP000076532">
    <property type="component" value="Unassembled WGS sequence"/>
</dbReference>
<evidence type="ECO:0000256" key="2">
    <source>
        <dbReference type="SAM" id="MobiDB-lite"/>
    </source>
</evidence>
<dbReference type="Pfam" id="PF03959">
    <property type="entry name" value="FSH1"/>
    <property type="match status" value="1"/>
</dbReference>
<keyword evidence="5" id="KW-1185">Reference proteome</keyword>
<feature type="compositionally biased region" description="Low complexity" evidence="2">
    <location>
        <begin position="233"/>
        <end position="252"/>
    </location>
</feature>
<feature type="region of interest" description="Disordered" evidence="2">
    <location>
        <begin position="232"/>
        <end position="266"/>
    </location>
</feature>
<dbReference type="InterPro" id="IPR005645">
    <property type="entry name" value="FSH-like_dom"/>
</dbReference>
<dbReference type="GO" id="GO:0005634">
    <property type="term" value="C:nucleus"/>
    <property type="evidence" value="ECO:0007669"/>
    <property type="project" value="TreeGrafter"/>
</dbReference>
<dbReference type="STRING" id="436010.A0A166CJU6"/>
<dbReference type="PANTHER" id="PTHR48070">
    <property type="entry name" value="ESTERASE OVCA2"/>
    <property type="match status" value="1"/>
</dbReference>
<evidence type="ECO:0000313" key="4">
    <source>
        <dbReference type="EMBL" id="KZP13727.1"/>
    </source>
</evidence>
<dbReference type="AlphaFoldDB" id="A0A166CJU6"/>
<protein>
    <submittedName>
        <fullName evidence="4">FSH1-domain-containing protein</fullName>
    </submittedName>
</protein>
<dbReference type="GO" id="GO:0005737">
    <property type="term" value="C:cytoplasm"/>
    <property type="evidence" value="ECO:0007669"/>
    <property type="project" value="TreeGrafter"/>
</dbReference>
<dbReference type="EMBL" id="KV417628">
    <property type="protein sequence ID" value="KZP13727.1"/>
    <property type="molecule type" value="Genomic_DNA"/>
</dbReference>